<feature type="domain" description="Flagellar basal body rod protein N-terminal" evidence="7">
    <location>
        <begin position="6"/>
        <end position="35"/>
    </location>
</feature>
<dbReference type="Proteomes" id="UP000248614">
    <property type="component" value="Unassembled WGS sequence"/>
</dbReference>
<dbReference type="EMBL" id="QFNF01000001">
    <property type="protein sequence ID" value="PZO81156.1"/>
    <property type="molecule type" value="Genomic_DNA"/>
</dbReference>
<evidence type="ECO:0000256" key="3">
    <source>
        <dbReference type="ARBA" id="ARBA00023143"/>
    </source>
</evidence>
<dbReference type="InterPro" id="IPR020013">
    <property type="entry name" value="Flagellar_FlgE/F/G"/>
</dbReference>
<dbReference type="InterPro" id="IPR053967">
    <property type="entry name" value="LlgE_F_G-like_D1"/>
</dbReference>
<dbReference type="GO" id="GO:0071978">
    <property type="term" value="P:bacterial-type flagellum-dependent swarming motility"/>
    <property type="evidence" value="ECO:0007669"/>
    <property type="project" value="TreeGrafter"/>
</dbReference>
<evidence type="ECO:0000259" key="8">
    <source>
        <dbReference type="Pfam" id="PF06429"/>
    </source>
</evidence>
<evidence type="ECO:0000313" key="11">
    <source>
        <dbReference type="Proteomes" id="UP000248614"/>
    </source>
</evidence>
<dbReference type="InterPro" id="IPR001444">
    <property type="entry name" value="Flag_bb_rod_N"/>
</dbReference>
<keyword evidence="10" id="KW-0966">Cell projection</keyword>
<dbReference type="Pfam" id="PF06429">
    <property type="entry name" value="Flg_bbr_C"/>
    <property type="match status" value="1"/>
</dbReference>
<dbReference type="InterPro" id="IPR010930">
    <property type="entry name" value="Flg_bb/hook_C_dom"/>
</dbReference>
<evidence type="ECO:0000256" key="6">
    <source>
        <dbReference type="RuleBase" id="RU362116"/>
    </source>
</evidence>
<dbReference type="SUPFAM" id="SSF117143">
    <property type="entry name" value="Flagellar hook protein flgE"/>
    <property type="match status" value="1"/>
</dbReference>
<reference evidence="10 11" key="1">
    <citation type="submission" date="2017-08" db="EMBL/GenBank/DDBJ databases">
        <title>Infants hospitalized years apart are colonized by the same room-sourced microbial strains.</title>
        <authorList>
            <person name="Brooks B."/>
            <person name="Olm M.R."/>
            <person name="Firek B.A."/>
            <person name="Baker R."/>
            <person name="Thomas B.C."/>
            <person name="Morowitz M.J."/>
            <person name="Banfield J.F."/>
        </authorList>
    </citation>
    <scope>NUCLEOTIDE SEQUENCE [LARGE SCALE GENOMIC DNA]</scope>
    <source>
        <strain evidence="10">S2_018_000_R3_110</strain>
    </source>
</reference>
<evidence type="ECO:0000256" key="1">
    <source>
        <dbReference type="ARBA" id="ARBA00004117"/>
    </source>
</evidence>
<dbReference type="GO" id="GO:0030694">
    <property type="term" value="C:bacterial-type flagellum basal body, rod"/>
    <property type="evidence" value="ECO:0007669"/>
    <property type="project" value="UniProtKB-UniRule"/>
</dbReference>
<feature type="domain" description="Flagellar basal-body/hook protein C-terminal" evidence="8">
    <location>
        <begin position="200"/>
        <end position="245"/>
    </location>
</feature>
<comment type="similarity">
    <text evidence="2 6">Belongs to the flagella basal body rod proteins family.</text>
</comment>
<comment type="subcellular location">
    <subcellularLocation>
        <location evidence="1 6">Bacterial flagellum basal body</location>
    </subcellularLocation>
</comment>
<dbReference type="AlphaFoldDB" id="A0A2W4ZHK2"/>
<dbReference type="NCBIfam" id="TIGR03506">
    <property type="entry name" value="FlgEFG_subfam"/>
    <property type="match status" value="1"/>
</dbReference>
<comment type="caution">
    <text evidence="10">The sequence shown here is derived from an EMBL/GenBank/DDBJ whole genome shotgun (WGS) entry which is preliminary data.</text>
</comment>
<dbReference type="Pfam" id="PF00460">
    <property type="entry name" value="Flg_bb_rod"/>
    <property type="match status" value="1"/>
</dbReference>
<dbReference type="Pfam" id="PF22692">
    <property type="entry name" value="LlgE_F_G_D1"/>
    <property type="match status" value="1"/>
</dbReference>
<evidence type="ECO:0000259" key="9">
    <source>
        <dbReference type="Pfam" id="PF22692"/>
    </source>
</evidence>
<keyword evidence="10" id="KW-0282">Flagellum</keyword>
<accession>A0A2W4ZHK2</accession>
<sequence length="250" mass="26459">MDRLVYTAMSGMRGHMAAQATIANNIANGSTIGFRADKVDFEQLLLKGRNGELETRSPSSEEVRDMDRRAGAILATGRPLDIAVEGDSWMAVQGPDGTEAYTRRGDLQVSAAGTLETGDRLPVMGAAGPITVPPYQSISITADGRVMIVPQGAAPGTPDQEIGQIKLASTAGSQTVKGIDNLLHVRGGGVLPGDMTAKVRSGALEQSNVNMTQALVDMIENQRSYEVQAGMLKQAKEMDESSANLMRVQS</sequence>
<gene>
    <name evidence="10" type="ORF">DI632_00885</name>
</gene>
<evidence type="ECO:0000259" key="7">
    <source>
        <dbReference type="Pfam" id="PF00460"/>
    </source>
</evidence>
<dbReference type="PANTHER" id="PTHR30435">
    <property type="entry name" value="FLAGELLAR PROTEIN"/>
    <property type="match status" value="1"/>
</dbReference>
<protein>
    <recommendedName>
        <fullName evidence="5 6">Flagellar basal-body rod protein FlgF</fullName>
    </recommendedName>
</protein>
<evidence type="ECO:0000313" key="10">
    <source>
        <dbReference type="EMBL" id="PZO81156.1"/>
    </source>
</evidence>
<proteinExistence type="inferred from homology"/>
<keyword evidence="3 6" id="KW-0975">Bacterial flagellum</keyword>
<dbReference type="InterPro" id="IPR037925">
    <property type="entry name" value="FlgE/F/G-like"/>
</dbReference>
<evidence type="ECO:0000256" key="2">
    <source>
        <dbReference type="ARBA" id="ARBA00009677"/>
    </source>
</evidence>
<organism evidence="10 11">
    <name type="scientific">Sphingomonas hengshuiensis</name>
    <dbReference type="NCBI Taxonomy" id="1609977"/>
    <lineage>
        <taxon>Bacteria</taxon>
        <taxon>Pseudomonadati</taxon>
        <taxon>Pseudomonadota</taxon>
        <taxon>Alphaproteobacteria</taxon>
        <taxon>Sphingomonadales</taxon>
        <taxon>Sphingomonadaceae</taxon>
        <taxon>Sphingomonas</taxon>
    </lineage>
</organism>
<comment type="subunit">
    <text evidence="4 6">The basal body constitutes a major portion of the flagellar organelle and consists of five rings (E,L,P,S, and M) mounted on a central rod. The rod consists of about 26 subunits of FlgG in the distal portion, and FlgB, FlgC and FlgF are thought to build up the proximal portion of the rod with about 6 subunits each.</text>
</comment>
<keyword evidence="10" id="KW-0969">Cilium</keyword>
<feature type="domain" description="Flagellar hook protein FlgE/F/G-like D1" evidence="9">
    <location>
        <begin position="83"/>
        <end position="147"/>
    </location>
</feature>
<evidence type="ECO:0000256" key="5">
    <source>
        <dbReference type="ARBA" id="ARBA00040228"/>
    </source>
</evidence>
<evidence type="ECO:0000256" key="4">
    <source>
        <dbReference type="ARBA" id="ARBA00038560"/>
    </source>
</evidence>
<dbReference type="NCBIfam" id="NF009280">
    <property type="entry name" value="PRK12640.1"/>
    <property type="match status" value="1"/>
</dbReference>
<dbReference type="PANTHER" id="PTHR30435:SF18">
    <property type="entry name" value="FLAGELLAR BASAL-BODY ROD PROTEIN FLGF"/>
    <property type="match status" value="1"/>
</dbReference>
<name>A0A2W4ZHK2_9SPHN</name>